<dbReference type="Pfam" id="PF17004">
    <property type="entry name" value="SRP_TPR_like"/>
    <property type="match status" value="1"/>
</dbReference>
<dbReference type="GO" id="GO:0005783">
    <property type="term" value="C:endoplasmic reticulum"/>
    <property type="evidence" value="ECO:0007669"/>
    <property type="project" value="UniProtKB-SubCell"/>
</dbReference>
<comment type="function">
    <text evidence="9">Component of the signal recognition particle (SRP) complex, a ribonucleoprotein complex that mediates the cotranslational targeting of secretory and membrane proteins to the endoplasmic reticulum (ER).</text>
</comment>
<reference evidence="15" key="3">
    <citation type="submission" date="2025-04" db="UniProtKB">
        <authorList>
            <consortium name="RefSeq"/>
        </authorList>
    </citation>
    <scope>IDENTIFICATION</scope>
    <source>
        <strain evidence="15">CBS 781.70</strain>
    </source>
</reference>
<dbReference type="InterPro" id="IPR013699">
    <property type="entry name" value="Signal_recog_part_SRP72_RNA-bd"/>
</dbReference>
<feature type="coiled-coil region" evidence="10">
    <location>
        <begin position="15"/>
        <end position="69"/>
    </location>
</feature>
<organism evidence="13">
    <name type="scientific">Eremomyces bilateralis CBS 781.70</name>
    <dbReference type="NCBI Taxonomy" id="1392243"/>
    <lineage>
        <taxon>Eukaryota</taxon>
        <taxon>Fungi</taxon>
        <taxon>Dikarya</taxon>
        <taxon>Ascomycota</taxon>
        <taxon>Pezizomycotina</taxon>
        <taxon>Dothideomycetes</taxon>
        <taxon>Dothideomycetes incertae sedis</taxon>
        <taxon>Eremomycetales</taxon>
        <taxon>Eremomycetaceae</taxon>
        <taxon>Eremomyces</taxon>
    </lineage>
</organism>
<evidence type="ECO:0000256" key="2">
    <source>
        <dbReference type="ARBA" id="ARBA00004496"/>
    </source>
</evidence>
<dbReference type="GO" id="GO:0043022">
    <property type="term" value="F:ribosome binding"/>
    <property type="evidence" value="ECO:0007669"/>
    <property type="project" value="TreeGrafter"/>
</dbReference>
<evidence type="ECO:0000256" key="7">
    <source>
        <dbReference type="ARBA" id="ARBA00023135"/>
    </source>
</evidence>
<evidence type="ECO:0000256" key="3">
    <source>
        <dbReference type="ARBA" id="ARBA00007676"/>
    </source>
</evidence>
<comment type="subcellular location">
    <subcellularLocation>
        <location evidence="2 9">Cytoplasm</location>
    </subcellularLocation>
    <subcellularLocation>
        <location evidence="1">Endoplasmic reticulum</location>
    </subcellularLocation>
</comment>
<accession>A0A6G1G3S6</accession>
<reference evidence="13 15" key="1">
    <citation type="submission" date="2020-01" db="EMBL/GenBank/DDBJ databases">
        <authorList>
            <consortium name="DOE Joint Genome Institute"/>
            <person name="Haridas S."/>
            <person name="Albert R."/>
            <person name="Binder M."/>
            <person name="Bloem J."/>
            <person name="Labutti K."/>
            <person name="Salamov A."/>
            <person name="Andreopoulos B."/>
            <person name="Baker S.E."/>
            <person name="Barry K."/>
            <person name="Bills G."/>
            <person name="Bluhm B.H."/>
            <person name="Cannon C."/>
            <person name="Castanera R."/>
            <person name="Culley D.E."/>
            <person name="Daum C."/>
            <person name="Ezra D."/>
            <person name="Gonzalez J.B."/>
            <person name="Henrissat B."/>
            <person name="Kuo A."/>
            <person name="Liang C."/>
            <person name="Lipzen A."/>
            <person name="Lutzoni F."/>
            <person name="Magnuson J."/>
            <person name="Mondo S."/>
            <person name="Nolan M."/>
            <person name="Ohm R."/>
            <person name="Pangilinan J."/>
            <person name="Park H.-J."/>
            <person name="Ramirez L."/>
            <person name="Alfaro M."/>
            <person name="Sun H."/>
            <person name="Tritt A."/>
            <person name="Yoshinaga Y."/>
            <person name="Zwiers L.-H."/>
            <person name="Turgeon B.G."/>
            <person name="Goodwin S.B."/>
            <person name="Spatafora J.W."/>
            <person name="Crous P.W."/>
            <person name="Grigoriev I.V."/>
        </authorList>
    </citation>
    <scope>NUCLEOTIDE SEQUENCE</scope>
    <source>
        <strain evidence="13 15">CBS 781.70</strain>
    </source>
</reference>
<evidence type="ECO:0000256" key="6">
    <source>
        <dbReference type="ARBA" id="ARBA00022824"/>
    </source>
</evidence>
<evidence type="ECO:0000256" key="5">
    <source>
        <dbReference type="ARBA" id="ARBA00022490"/>
    </source>
</evidence>
<feature type="compositionally biased region" description="Gly residues" evidence="11">
    <location>
        <begin position="604"/>
        <end position="621"/>
    </location>
</feature>
<feature type="domain" description="Signal recognition particle SRP72 subunit RNA-binding" evidence="12">
    <location>
        <begin position="534"/>
        <end position="582"/>
    </location>
</feature>
<name>A0A6G1G3S6_9PEZI</name>
<feature type="region of interest" description="Disordered" evidence="11">
    <location>
        <begin position="577"/>
        <end position="631"/>
    </location>
</feature>
<evidence type="ECO:0000256" key="10">
    <source>
        <dbReference type="SAM" id="Coils"/>
    </source>
</evidence>
<dbReference type="Pfam" id="PF08492">
    <property type="entry name" value="SRP72"/>
    <property type="match status" value="1"/>
</dbReference>
<feature type="compositionally biased region" description="Basic residues" evidence="11">
    <location>
        <begin position="622"/>
        <end position="631"/>
    </location>
</feature>
<evidence type="ECO:0000259" key="12">
    <source>
        <dbReference type="Pfam" id="PF08492"/>
    </source>
</evidence>
<dbReference type="GO" id="GO:0006614">
    <property type="term" value="P:SRP-dependent cotranslational protein targeting to membrane"/>
    <property type="evidence" value="ECO:0007669"/>
    <property type="project" value="UniProtKB-UniRule"/>
</dbReference>
<evidence type="ECO:0000256" key="9">
    <source>
        <dbReference type="PIRNR" id="PIRNR038922"/>
    </source>
</evidence>
<dbReference type="RefSeq" id="XP_033534263.1">
    <property type="nucleotide sequence ID" value="XM_033677547.1"/>
</dbReference>
<evidence type="ECO:0000256" key="11">
    <source>
        <dbReference type="SAM" id="MobiDB-lite"/>
    </source>
</evidence>
<keyword evidence="10" id="KW-0175">Coiled coil</keyword>
<gene>
    <name evidence="13 15" type="ORF">P152DRAFT_435944</name>
</gene>
<dbReference type="Proteomes" id="UP000504638">
    <property type="component" value="Unplaced"/>
</dbReference>
<dbReference type="PANTHER" id="PTHR14094">
    <property type="entry name" value="SIGNAL RECOGNITION PARTICLE 72"/>
    <property type="match status" value="1"/>
</dbReference>
<dbReference type="Gene3D" id="1.25.40.10">
    <property type="entry name" value="Tetratricopeptide repeat domain"/>
    <property type="match status" value="1"/>
</dbReference>
<dbReference type="GO" id="GO:0008312">
    <property type="term" value="F:7S RNA binding"/>
    <property type="evidence" value="ECO:0007669"/>
    <property type="project" value="InterPro"/>
</dbReference>
<dbReference type="SUPFAM" id="SSF48452">
    <property type="entry name" value="TPR-like"/>
    <property type="match status" value="1"/>
</dbReference>
<keyword evidence="14" id="KW-1185">Reference proteome</keyword>
<sequence length="631" mass="67954">MSKDSLAALLGAISLEDHEQTVKLAENLLKKSSSDAKVQRARIVALLNLDRYEEAIQAIEKASRSFQQDCSLEYSYALYRCGRLQDAINIAGDKGSEGSKHLLAQTHYRLEAFENSAALYKELASQSNLDEDEVNDIVINRGAVNAQLAWKGRDDISLGLDEGAGLESFEASFNEACACLGRGELARGEALLKKAQELCLSSSILTSQEKSVEVLQIMEQKVFALLRVGKVAEAKNLALAVTSKDVFDPSLRMISQINLTIVESSDSKENPFIVHRKLHEKTKLPALQEPFGFQSSVILKNRLIANSLVQKGKEAGYLSGSDREGLSSFLAAAAGIEGKTNSKVIETLLPRLNKSPKDLGVAFLVAQLYVEIKNHDQAIVILEKLVHALEKSGTPNDSEIRFAPGLVGLLTNLYHHAGRPKSRRAEFANYARHIQSTQSLSSAPLPLLLTAGAALLESWDRDDLVLAAHLFSAAHETHPTSRAATVGQSAAAAALSSTTPSASSALRPISALIADISTASLEAAGVPLTKAPIATKRARDEKPTTKATKRIRPSRMPKEFVEGKVMDTERWLPLRDRSYWKPKGRKGKKKAEGLTQGGVEDEGGQQGGGQAGSVVVGGGGGGKKKGKKGKR</sequence>
<dbReference type="PANTHER" id="PTHR14094:SF9">
    <property type="entry name" value="SIGNAL RECOGNITION PARTICLE SUBUNIT SRP72"/>
    <property type="match status" value="1"/>
</dbReference>
<evidence type="ECO:0000256" key="4">
    <source>
        <dbReference type="ARBA" id="ARBA00018350"/>
    </source>
</evidence>
<dbReference type="AlphaFoldDB" id="A0A6G1G3S6"/>
<dbReference type="GO" id="GO:0005786">
    <property type="term" value="C:signal recognition particle, endoplasmic reticulum targeting"/>
    <property type="evidence" value="ECO:0007669"/>
    <property type="project" value="UniProtKB-UniRule"/>
</dbReference>
<protein>
    <recommendedName>
        <fullName evidence="4 9">Signal recognition particle subunit SRP72</fullName>
    </recommendedName>
</protein>
<evidence type="ECO:0000256" key="1">
    <source>
        <dbReference type="ARBA" id="ARBA00004240"/>
    </source>
</evidence>
<evidence type="ECO:0000313" key="14">
    <source>
        <dbReference type="Proteomes" id="UP000504638"/>
    </source>
</evidence>
<dbReference type="InterPro" id="IPR031545">
    <property type="entry name" value="SRP72_TPR-like"/>
</dbReference>
<keyword evidence="7 9" id="KW-0733">Signal recognition particle</keyword>
<keyword evidence="6" id="KW-0256">Endoplasmic reticulum</keyword>
<evidence type="ECO:0000256" key="8">
    <source>
        <dbReference type="ARBA" id="ARBA00023274"/>
    </source>
</evidence>
<feature type="compositionally biased region" description="Basic residues" evidence="11">
    <location>
        <begin position="580"/>
        <end position="589"/>
    </location>
</feature>
<comment type="similarity">
    <text evidence="3 9">Belongs to the SRP72 family.</text>
</comment>
<dbReference type="InterPro" id="IPR011990">
    <property type="entry name" value="TPR-like_helical_dom_sf"/>
</dbReference>
<dbReference type="PIRSF" id="PIRSF038922">
    <property type="entry name" value="SRP72"/>
    <property type="match status" value="1"/>
</dbReference>
<evidence type="ECO:0000313" key="13">
    <source>
        <dbReference type="EMBL" id="KAF1812632.1"/>
    </source>
</evidence>
<dbReference type="EMBL" id="ML975157">
    <property type="protein sequence ID" value="KAF1812632.1"/>
    <property type="molecule type" value="Genomic_DNA"/>
</dbReference>
<feature type="region of interest" description="Disordered" evidence="11">
    <location>
        <begin position="534"/>
        <end position="558"/>
    </location>
</feature>
<keyword evidence="5 9" id="KW-0963">Cytoplasm</keyword>
<keyword evidence="8 9" id="KW-0687">Ribonucleoprotein</keyword>
<evidence type="ECO:0000313" key="15">
    <source>
        <dbReference type="RefSeq" id="XP_033534263.1"/>
    </source>
</evidence>
<dbReference type="InterPro" id="IPR026270">
    <property type="entry name" value="SRP72"/>
</dbReference>
<dbReference type="GeneID" id="54418117"/>
<dbReference type="OrthoDB" id="5421607at2759"/>
<reference evidence="15" key="2">
    <citation type="submission" date="2020-04" db="EMBL/GenBank/DDBJ databases">
        <authorList>
            <consortium name="NCBI Genome Project"/>
        </authorList>
    </citation>
    <scope>NUCLEOTIDE SEQUENCE</scope>
    <source>
        <strain evidence="15">CBS 781.70</strain>
    </source>
</reference>
<proteinExistence type="inferred from homology"/>